<evidence type="ECO:0000256" key="1">
    <source>
        <dbReference type="ARBA" id="ARBA00008020"/>
    </source>
</evidence>
<feature type="non-terminal residue" evidence="5">
    <location>
        <position position="237"/>
    </location>
</feature>
<evidence type="ECO:0000256" key="4">
    <source>
        <dbReference type="ARBA" id="ARBA00023186"/>
    </source>
</evidence>
<protein>
    <recommendedName>
        <fullName evidence="6">Thermosome subunit</fullName>
    </recommendedName>
</protein>
<dbReference type="InterPro" id="IPR027409">
    <property type="entry name" value="GroEL-like_apical_dom_sf"/>
</dbReference>
<organism evidence="5">
    <name type="scientific">marine sediment metagenome</name>
    <dbReference type="NCBI Taxonomy" id="412755"/>
    <lineage>
        <taxon>unclassified sequences</taxon>
        <taxon>metagenomes</taxon>
        <taxon>ecological metagenomes</taxon>
    </lineage>
</organism>
<keyword evidence="2" id="KW-0547">Nucleotide-binding</keyword>
<dbReference type="AlphaFoldDB" id="X1V4V3"/>
<dbReference type="GO" id="GO:0005524">
    <property type="term" value="F:ATP binding"/>
    <property type="evidence" value="ECO:0007669"/>
    <property type="project" value="UniProtKB-KW"/>
</dbReference>
<feature type="non-terminal residue" evidence="5">
    <location>
        <position position="1"/>
    </location>
</feature>
<evidence type="ECO:0000256" key="3">
    <source>
        <dbReference type="ARBA" id="ARBA00022840"/>
    </source>
</evidence>
<dbReference type="Gene3D" id="1.10.560.10">
    <property type="entry name" value="GroEL-like equatorial domain"/>
    <property type="match status" value="1"/>
</dbReference>
<proteinExistence type="inferred from homology"/>
<evidence type="ECO:0008006" key="6">
    <source>
        <dbReference type="Google" id="ProtNLM"/>
    </source>
</evidence>
<evidence type="ECO:0000256" key="2">
    <source>
        <dbReference type="ARBA" id="ARBA00022741"/>
    </source>
</evidence>
<dbReference type="InterPro" id="IPR027413">
    <property type="entry name" value="GROEL-like_equatorial_sf"/>
</dbReference>
<dbReference type="GO" id="GO:0005737">
    <property type="term" value="C:cytoplasm"/>
    <property type="evidence" value="ECO:0007669"/>
    <property type="project" value="UniProtKB-ARBA"/>
</dbReference>
<keyword evidence="3" id="KW-0067">ATP-binding</keyword>
<dbReference type="InterPro" id="IPR002423">
    <property type="entry name" value="Cpn60/GroEL/TCP-1"/>
</dbReference>
<dbReference type="Gene3D" id="3.50.7.10">
    <property type="entry name" value="GroEL"/>
    <property type="match status" value="1"/>
</dbReference>
<sequence length="237" mass="25239">DDTAQHFLAKNGIYAARRAKKSDMEALTRATGAKIVTNLDDLSKEDLGNAGVVEEVKVGDEDMTYVRECKNPKAVTILIRGGTEHVVDEVKRAMEDSIGDVSASLMTGKIVAGGGAPEVELAKQLRKFADSLSGREQLAVQAFADSVEIIPRTLAENAGIDPIDILTELKAQHDKEKKWAGIDIFAGKVVDSWLAGVIEPLKIKTQAVSSASEVAVMILRIDDVIAGSGSKEGGMPP</sequence>
<dbReference type="PANTHER" id="PTHR11353">
    <property type="entry name" value="CHAPERONIN"/>
    <property type="match status" value="1"/>
</dbReference>
<dbReference type="FunFam" id="1.10.560.10:FF:000017">
    <property type="entry name" value="T-complex protein 1 subunit eta"/>
    <property type="match status" value="1"/>
</dbReference>
<dbReference type="GO" id="GO:0140662">
    <property type="term" value="F:ATP-dependent protein folding chaperone"/>
    <property type="evidence" value="ECO:0007669"/>
    <property type="project" value="InterPro"/>
</dbReference>
<evidence type="ECO:0000313" key="5">
    <source>
        <dbReference type="EMBL" id="GAJ10822.1"/>
    </source>
</evidence>
<dbReference type="PRINTS" id="PR00304">
    <property type="entry name" value="TCOMPLEXTCP1"/>
</dbReference>
<comment type="caution">
    <text evidence="5">The sequence shown here is derived from an EMBL/GenBank/DDBJ whole genome shotgun (WGS) entry which is preliminary data.</text>
</comment>
<comment type="similarity">
    <text evidence="1">Belongs to the TCP-1 chaperonin family.</text>
</comment>
<accession>X1V4V3</accession>
<dbReference type="SUPFAM" id="SSF48592">
    <property type="entry name" value="GroEL equatorial domain-like"/>
    <property type="match status" value="1"/>
</dbReference>
<dbReference type="Gene3D" id="3.30.260.10">
    <property type="entry name" value="TCP-1-like chaperonin intermediate domain"/>
    <property type="match status" value="1"/>
</dbReference>
<dbReference type="GO" id="GO:0032991">
    <property type="term" value="C:protein-containing complex"/>
    <property type="evidence" value="ECO:0007669"/>
    <property type="project" value="UniProtKB-ARBA"/>
</dbReference>
<gene>
    <name evidence="5" type="ORF">S12H4_52799</name>
</gene>
<dbReference type="Pfam" id="PF00118">
    <property type="entry name" value="Cpn60_TCP1"/>
    <property type="match status" value="1"/>
</dbReference>
<dbReference type="InterPro" id="IPR017998">
    <property type="entry name" value="Chaperone_TCP-1"/>
</dbReference>
<reference evidence="5" key="1">
    <citation type="journal article" date="2014" name="Front. Microbiol.">
        <title>High frequency of phylogenetically diverse reductive dehalogenase-homologous genes in deep subseafloor sedimentary metagenomes.</title>
        <authorList>
            <person name="Kawai M."/>
            <person name="Futagami T."/>
            <person name="Toyoda A."/>
            <person name="Takaki Y."/>
            <person name="Nishi S."/>
            <person name="Hori S."/>
            <person name="Arai W."/>
            <person name="Tsubouchi T."/>
            <person name="Morono Y."/>
            <person name="Uchiyama I."/>
            <person name="Ito T."/>
            <person name="Fujiyama A."/>
            <person name="Inagaki F."/>
            <person name="Takami H."/>
        </authorList>
    </citation>
    <scope>NUCLEOTIDE SEQUENCE</scope>
    <source>
        <strain evidence="5">Expedition CK06-06</strain>
    </source>
</reference>
<dbReference type="InterPro" id="IPR027410">
    <property type="entry name" value="TCP-1-like_intermed_sf"/>
</dbReference>
<name>X1V4V3_9ZZZZ</name>
<dbReference type="EMBL" id="BARW01033538">
    <property type="protein sequence ID" value="GAJ10822.1"/>
    <property type="molecule type" value="Genomic_DNA"/>
</dbReference>
<dbReference type="SUPFAM" id="SSF52029">
    <property type="entry name" value="GroEL apical domain-like"/>
    <property type="match status" value="1"/>
</dbReference>
<keyword evidence="4" id="KW-0143">Chaperone</keyword>